<dbReference type="STRING" id="4529.A0A0E0MUK9"/>
<feature type="region of interest" description="Disordered" evidence="1">
    <location>
        <begin position="159"/>
        <end position="190"/>
    </location>
</feature>
<dbReference type="Gramene" id="ORUFI01G12090.2">
    <property type="protein sequence ID" value="ORUFI01G12090.2"/>
    <property type="gene ID" value="ORUFI01G12090"/>
</dbReference>
<dbReference type="OMA" id="LQWVIAP"/>
<keyword evidence="2" id="KW-0472">Membrane</keyword>
<reference evidence="4" key="1">
    <citation type="submission" date="2013-06" db="EMBL/GenBank/DDBJ databases">
        <authorList>
            <person name="Zhao Q."/>
        </authorList>
    </citation>
    <scope>NUCLEOTIDE SEQUENCE</scope>
    <source>
        <strain evidence="4">cv. W1943</strain>
    </source>
</reference>
<keyword evidence="2" id="KW-1133">Transmembrane helix</keyword>
<evidence type="ECO:0000256" key="2">
    <source>
        <dbReference type="SAM" id="Phobius"/>
    </source>
</evidence>
<evidence type="ECO:0000313" key="3">
    <source>
        <dbReference type="EnsemblPlants" id="ORUFI01G12090.2"/>
    </source>
</evidence>
<evidence type="ECO:0000256" key="1">
    <source>
        <dbReference type="SAM" id="MobiDB-lite"/>
    </source>
</evidence>
<dbReference type="Gene3D" id="2.120.10.70">
    <property type="entry name" value="Fucose-specific lectin"/>
    <property type="match status" value="2"/>
</dbReference>
<evidence type="ECO:0000313" key="4">
    <source>
        <dbReference type="Proteomes" id="UP000008022"/>
    </source>
</evidence>
<protein>
    <submittedName>
        <fullName evidence="3">Uncharacterized protein</fullName>
    </submittedName>
</protein>
<organism evidence="3 4">
    <name type="scientific">Oryza rufipogon</name>
    <name type="common">Brownbeard rice</name>
    <name type="synonym">Asian wild rice</name>
    <dbReference type="NCBI Taxonomy" id="4529"/>
    <lineage>
        <taxon>Eukaryota</taxon>
        <taxon>Viridiplantae</taxon>
        <taxon>Streptophyta</taxon>
        <taxon>Embryophyta</taxon>
        <taxon>Tracheophyta</taxon>
        <taxon>Spermatophyta</taxon>
        <taxon>Magnoliopsida</taxon>
        <taxon>Liliopsida</taxon>
        <taxon>Poales</taxon>
        <taxon>Poaceae</taxon>
        <taxon>BOP clade</taxon>
        <taxon>Oryzoideae</taxon>
        <taxon>Oryzeae</taxon>
        <taxon>Oryzinae</taxon>
        <taxon>Oryza</taxon>
    </lineage>
</organism>
<dbReference type="PANTHER" id="PTHR36893:SF1">
    <property type="entry name" value="BULB-TYPE LECTIN DOMAIN-CONTAINING PROTEIN"/>
    <property type="match status" value="1"/>
</dbReference>
<dbReference type="EnsemblPlants" id="ORUFI01G12090.2">
    <property type="protein sequence ID" value="ORUFI01G12090.2"/>
    <property type="gene ID" value="ORUFI01G12090"/>
</dbReference>
<name>A0A0E0MUK9_ORYRU</name>
<sequence length="1011" mass="114017">MWEAQSYASDDKAGVKEIPRSDISKRELLFHVFQEPAVIGSGSRAISARTVLLWRTPWTPARINIEDKSYKMAMDDPSCSCRFLLWFLCFVACVLLESAASVHSWCPLHPSLRQEAKFKQKTNKFWEYQEQSNTWVEISMPFNLMSCINDTCTKVGSIEQPERRHGRASISSQEEKDAEIDDNDQADRNDPVLPIRKRISLTRMSESSVWVTGQSGSIYERFWNGLAWVIAPHELPISVGYATATFIVNTTILALSEAGILYQLQLNEHAQPIWTEVIFNFEQQFIVLGEKTQSQAMHIRNGIVSYDGRKLFLSITNGSLVEVTELQPLRWTYHGHPPGGDVSYISDAGNARPGTVFTVSSTGDLYEFDRESRPSWKKHIWSEETAENVSLSSSVGCALHGLLGSNSVSLFLITKDGLLVERRLHRRKWKWYKHGAPKSQRLSSITEVQQDESNDATSMYFTTTTGKVFEYQFPKYTGGAQSNKIRGLWVNHMSPENTKVARNVRGVQVQVGRVIFPLDDGRLGELHLPGMGGDDFGPSQHYSMRRKVPNKYEWSILDAPETEGWNAEYCTEEHGPTNCITGAKNVAADTKSNDLGNIPPSRWRKEDKQQYLYVNTHERDEIESYNFLSRSIDINFHMRVMHADRSLFLITDNGLTFEYLNNNGVWLWLRHEHTTSMKGTVGSYNGSLYLVDVHGNLHIRERNGDDLLWINCTAMRKGRQVASGSPWDGIPGLPRRVTTDDALFFVNKRGRLLQFTVALRKFKWKDCQSPPDTKIAFIVDQEVFRRNVIFAVGRNGRLYQYNRITELWHKHYQSPHLVLSRSPGTAMRPSHLSLAGSIFMVSEHGGLVEYHFSPQDGWEWVEHGTPHRDVAIVGAPGPCFDGSQLFIIGSDGDVYRRHLENWTWRWTSHGHPSAPSAVAMNAAGGDKSCATPGSAADAHYADGFVGSCDEKVAAARPVPFSEDAVVFELRDGRLAELRRGADGCGGGWEWARIISTPASACMTSYWTAVAT</sequence>
<dbReference type="eggNOG" id="ENOG502QV0H">
    <property type="taxonomic scope" value="Eukaryota"/>
</dbReference>
<keyword evidence="4" id="KW-1185">Reference proteome</keyword>
<feature type="transmembrane region" description="Helical" evidence="2">
    <location>
        <begin position="83"/>
        <end position="105"/>
    </location>
</feature>
<proteinExistence type="predicted"/>
<reference evidence="3" key="2">
    <citation type="submission" date="2015-06" db="UniProtKB">
        <authorList>
            <consortium name="EnsemblPlants"/>
        </authorList>
    </citation>
    <scope>IDENTIFICATION</scope>
</reference>
<keyword evidence="2" id="KW-0812">Transmembrane</keyword>
<accession>A0A0E0MUK9</accession>
<dbReference type="PANTHER" id="PTHR36893">
    <property type="entry name" value="OS01G0275950 PROTEIN"/>
    <property type="match status" value="1"/>
</dbReference>
<dbReference type="Proteomes" id="UP000008022">
    <property type="component" value="Unassembled WGS sequence"/>
</dbReference>
<dbReference type="SUPFAM" id="SSF89372">
    <property type="entry name" value="Fucose-specific lectin"/>
    <property type="match status" value="2"/>
</dbReference>
<dbReference type="AlphaFoldDB" id="A0A0E0MUK9"/>